<dbReference type="PANTHER" id="PTHR33693:SF1">
    <property type="entry name" value="TYPE-4 URACIL-DNA GLYCOSYLASE"/>
    <property type="match status" value="1"/>
</dbReference>
<evidence type="ECO:0000256" key="9">
    <source>
        <dbReference type="ARBA" id="ARBA00023004"/>
    </source>
</evidence>
<evidence type="ECO:0000256" key="3">
    <source>
        <dbReference type="ARBA" id="ARBA00012030"/>
    </source>
</evidence>
<evidence type="ECO:0000256" key="4">
    <source>
        <dbReference type="ARBA" id="ARBA00019403"/>
    </source>
</evidence>
<gene>
    <name evidence="13" type="ORF">OXIME_001354</name>
</gene>
<feature type="domain" description="Uracil-DNA glycosylase-like" evidence="12">
    <location>
        <begin position="28"/>
        <end position="184"/>
    </location>
</feature>
<dbReference type="InterPro" id="IPR005273">
    <property type="entry name" value="Ura-DNA_glyco_family4"/>
</dbReference>
<dbReference type="Pfam" id="PF03167">
    <property type="entry name" value="UDG"/>
    <property type="match status" value="1"/>
</dbReference>
<keyword evidence="10" id="KW-0411">Iron-sulfur</keyword>
<dbReference type="GO" id="GO:0051539">
    <property type="term" value="F:4 iron, 4 sulfur cluster binding"/>
    <property type="evidence" value="ECO:0007669"/>
    <property type="project" value="UniProtKB-KW"/>
</dbReference>
<keyword evidence="6" id="KW-0479">Metal-binding</keyword>
<dbReference type="AlphaFoldDB" id="A0AAX4NI64"/>
<dbReference type="CDD" id="cd10030">
    <property type="entry name" value="UDG-F4_TTUDGA_SPO1dp_like"/>
    <property type="match status" value="1"/>
</dbReference>
<evidence type="ECO:0000259" key="12">
    <source>
        <dbReference type="SMART" id="SM00986"/>
    </source>
</evidence>
<evidence type="ECO:0000256" key="8">
    <source>
        <dbReference type="ARBA" id="ARBA00022801"/>
    </source>
</evidence>
<sequence length="206" mass="23632">MQSLSSICNEIKGCKKCDLYFSRKTAVCGVGLQFADTLVLGEAPGSTEDQTGVPFVGRSGKLLDKMLKDTNMPRESVYISNAVRCRPKIGRAPKITEIRKCSPFLKDEMDLIEPKFIIPMGNSALKSLGFVLKIDFGRISEAWKNIYQIDEMFIFPQFHPAAILRNPKLFHTMKNRFDLIRDFRKEYRNNKTREYMSEKYGIIKIS</sequence>
<dbReference type="EC" id="3.2.2.27" evidence="3"/>
<evidence type="ECO:0000256" key="2">
    <source>
        <dbReference type="ARBA" id="ARBA00006521"/>
    </source>
</evidence>
<dbReference type="InterPro" id="IPR051536">
    <property type="entry name" value="UDG_Type-4/5"/>
</dbReference>
<evidence type="ECO:0000313" key="14">
    <source>
        <dbReference type="Proteomes" id="UP001451606"/>
    </source>
</evidence>
<keyword evidence="9" id="KW-0408">Iron</keyword>
<comment type="catalytic activity">
    <reaction evidence="1">
        <text>Hydrolyzes single-stranded DNA or mismatched double-stranded DNA and polynucleotides, releasing free uracil.</text>
        <dbReference type="EC" id="3.2.2.27"/>
    </reaction>
</comment>
<evidence type="ECO:0000256" key="11">
    <source>
        <dbReference type="ARBA" id="ARBA00023204"/>
    </source>
</evidence>
<reference evidence="13 14" key="1">
    <citation type="submission" date="2023-09" db="EMBL/GenBank/DDBJ databases">
        <authorList>
            <person name="Golyshina O.V."/>
            <person name="Lunev E.A."/>
            <person name="Bargiela R."/>
            <person name="Gaines M.C."/>
            <person name="Daum B."/>
            <person name="Bale N.J."/>
            <person name="Koenen M."/>
            <person name="Sinninghe Damst J.S."/>
            <person name="Yakimov M."/>
            <person name="Golyshin P.N."/>
        </authorList>
    </citation>
    <scope>NUCLEOTIDE SEQUENCE [LARGE SCALE GENOMIC DNA]</scope>
    <source>
        <strain evidence="13 14">M1</strain>
    </source>
</reference>
<evidence type="ECO:0000256" key="6">
    <source>
        <dbReference type="ARBA" id="ARBA00022723"/>
    </source>
</evidence>
<dbReference type="SMART" id="SM00986">
    <property type="entry name" value="UDG"/>
    <property type="match status" value="1"/>
</dbReference>
<keyword evidence="7" id="KW-0227">DNA damage</keyword>
<accession>A0AAX4NI64</accession>
<evidence type="ECO:0000256" key="1">
    <source>
        <dbReference type="ARBA" id="ARBA00001400"/>
    </source>
</evidence>
<protein>
    <recommendedName>
        <fullName evidence="4">Type-4 uracil-DNA glycosylase</fullName>
        <ecNumber evidence="3">3.2.2.27</ecNumber>
    </recommendedName>
</protein>
<dbReference type="InterPro" id="IPR005122">
    <property type="entry name" value="Uracil-DNA_glycosylase-like"/>
</dbReference>
<dbReference type="SUPFAM" id="SSF52141">
    <property type="entry name" value="Uracil-DNA glycosylase-like"/>
    <property type="match status" value="1"/>
</dbReference>
<keyword evidence="11" id="KW-0234">DNA repair</keyword>
<dbReference type="InterPro" id="IPR036895">
    <property type="entry name" value="Uracil-DNA_glycosylase-like_sf"/>
</dbReference>
<evidence type="ECO:0000313" key="13">
    <source>
        <dbReference type="EMBL" id="WYY00770.1"/>
    </source>
</evidence>
<comment type="similarity">
    <text evidence="2">Belongs to the uracil-DNA glycosylase (UDG) superfamily. Type 4 (UDGa) family.</text>
</comment>
<name>A0AAX4NI64_9ARCH</name>
<dbReference type="GeneID" id="95968091"/>
<dbReference type="GO" id="GO:0006281">
    <property type="term" value="P:DNA repair"/>
    <property type="evidence" value="ECO:0007669"/>
    <property type="project" value="UniProtKB-KW"/>
</dbReference>
<dbReference type="EMBL" id="CP133772">
    <property type="protein sequence ID" value="WYY00770.1"/>
    <property type="molecule type" value="Genomic_DNA"/>
</dbReference>
<dbReference type="NCBIfam" id="TIGR00758">
    <property type="entry name" value="UDG_fam4"/>
    <property type="match status" value="1"/>
</dbReference>
<dbReference type="RefSeq" id="WP_393971099.1">
    <property type="nucleotide sequence ID" value="NZ_CP133772.1"/>
</dbReference>
<keyword evidence="8" id="KW-0378">Hydrolase</keyword>
<evidence type="ECO:0000256" key="5">
    <source>
        <dbReference type="ARBA" id="ARBA00022485"/>
    </source>
</evidence>
<keyword evidence="5" id="KW-0004">4Fe-4S</keyword>
<proteinExistence type="inferred from homology"/>
<dbReference type="GO" id="GO:0004844">
    <property type="term" value="F:uracil DNA N-glycosylase activity"/>
    <property type="evidence" value="ECO:0007669"/>
    <property type="project" value="UniProtKB-EC"/>
</dbReference>
<organism evidence="13 14">
    <name type="scientific">Oxyplasma meridianum</name>
    <dbReference type="NCBI Taxonomy" id="3073602"/>
    <lineage>
        <taxon>Archaea</taxon>
        <taxon>Methanobacteriati</taxon>
        <taxon>Thermoplasmatota</taxon>
        <taxon>Thermoplasmata</taxon>
        <taxon>Thermoplasmatales</taxon>
        <taxon>Thermoplasmataceae</taxon>
        <taxon>Oxyplasma</taxon>
    </lineage>
</organism>
<evidence type="ECO:0000256" key="10">
    <source>
        <dbReference type="ARBA" id="ARBA00023014"/>
    </source>
</evidence>
<dbReference type="Proteomes" id="UP001451606">
    <property type="component" value="Chromosome"/>
</dbReference>
<dbReference type="KEGG" id="omr:OXIME_001354"/>
<dbReference type="Gene3D" id="3.40.470.10">
    <property type="entry name" value="Uracil-DNA glycosylase-like domain"/>
    <property type="match status" value="1"/>
</dbReference>
<dbReference type="GO" id="GO:0046872">
    <property type="term" value="F:metal ion binding"/>
    <property type="evidence" value="ECO:0007669"/>
    <property type="project" value="UniProtKB-KW"/>
</dbReference>
<dbReference type="PANTHER" id="PTHR33693">
    <property type="entry name" value="TYPE-5 URACIL-DNA GLYCOSYLASE"/>
    <property type="match status" value="1"/>
</dbReference>
<keyword evidence="14" id="KW-1185">Reference proteome</keyword>
<dbReference type="SMART" id="SM00987">
    <property type="entry name" value="UreE_C"/>
    <property type="match status" value="1"/>
</dbReference>
<evidence type="ECO:0000256" key="7">
    <source>
        <dbReference type="ARBA" id="ARBA00022763"/>
    </source>
</evidence>